<keyword evidence="5 7" id="KW-0573">Peptidoglycan synthesis</keyword>
<dbReference type="AlphaFoldDB" id="E7AC06"/>
<dbReference type="PROSITE" id="PS52029">
    <property type="entry name" value="LD_TPASE"/>
    <property type="match status" value="1"/>
</dbReference>
<evidence type="ECO:0000256" key="3">
    <source>
        <dbReference type="ARBA" id="ARBA00022679"/>
    </source>
</evidence>
<organism evidence="9 10">
    <name type="scientific">Helicobacter felis (strain ATCC 49179 / CCUG 28539 / NCTC 12436 / CS1)</name>
    <dbReference type="NCBI Taxonomy" id="936155"/>
    <lineage>
        <taxon>Bacteria</taxon>
        <taxon>Pseudomonadati</taxon>
        <taxon>Campylobacterota</taxon>
        <taxon>Epsilonproteobacteria</taxon>
        <taxon>Campylobacterales</taxon>
        <taxon>Helicobacteraceae</taxon>
        <taxon>Helicobacter</taxon>
    </lineage>
</organism>
<dbReference type="Pfam" id="PF24125">
    <property type="entry name" value="Cds6_C"/>
    <property type="match status" value="1"/>
</dbReference>
<evidence type="ECO:0000313" key="9">
    <source>
        <dbReference type="EMBL" id="CBY82975.1"/>
    </source>
</evidence>
<evidence type="ECO:0000313" key="10">
    <source>
        <dbReference type="Proteomes" id="UP000007934"/>
    </source>
</evidence>
<comment type="pathway">
    <text evidence="1 7">Cell wall biogenesis; peptidoglycan biosynthesis.</text>
</comment>
<dbReference type="CDD" id="cd16913">
    <property type="entry name" value="YkuD_like"/>
    <property type="match status" value="1"/>
</dbReference>
<dbReference type="GO" id="GO:0009252">
    <property type="term" value="P:peptidoglycan biosynthetic process"/>
    <property type="evidence" value="ECO:0007669"/>
    <property type="project" value="UniProtKB-UniPathway"/>
</dbReference>
<sequence length="335" mass="38563">MLKRVLWARVLLVAFLCVVGLRADTLMGFVKAYHKKGIASIERLLQSYLTQKEFWEDVLEKHDISYGYYEDLDYLFVINKADPKLILYALQGEKIVKVNESTALVGSKAGEKITEGDKATPIGVYQILKKLTGLDAYYGPFALETNYPNPFDVARKRNGHGIWIHGLPLDGKRDELNTKGCIAIQNPILKDYGTRLKDKKTLLIVYEGEFKYATQDELAALLSSLYTWRSAWAKNDLVSYMNFYAPDFKHANGMDYKTYEKFKTHVFGKNEDKTIRFSKVNITPYPNNDHKRIFRIAFDQDYDAYKNKKLVYSSHGTKVLFVALEKGKMQILVEK</sequence>
<reference evidence="9 10" key="1">
    <citation type="journal article" date="2011" name="Genome Biol. Evol.">
        <title>Comparative whole genome sequence analysis of the carcinogenic bacterial model pathogen Helicobacter felis.</title>
        <authorList>
            <person name="Arnold I.C."/>
            <person name="Zigova Z."/>
            <person name="Holden M."/>
            <person name="Lawley T.D."/>
            <person name="Rad R."/>
            <person name="Dougan G."/>
            <person name="Falkow S."/>
            <person name="Bentley S.D."/>
            <person name="Muller A."/>
        </authorList>
    </citation>
    <scope>NUCLEOTIDE SEQUENCE [LARGE SCALE GENOMIC DNA]</scope>
    <source>
        <strain evidence="10">ATCC 49179 / CCUG 28539 / NCTC 12436 / CS1</strain>
    </source>
</reference>
<dbReference type="PANTHER" id="PTHR36699">
    <property type="entry name" value="LD-TRANSPEPTIDASE"/>
    <property type="match status" value="1"/>
</dbReference>
<proteinExistence type="inferred from homology"/>
<dbReference type="GO" id="GO:0008360">
    <property type="term" value="P:regulation of cell shape"/>
    <property type="evidence" value="ECO:0007669"/>
    <property type="project" value="UniProtKB-UniRule"/>
</dbReference>
<evidence type="ECO:0000256" key="7">
    <source>
        <dbReference type="PROSITE-ProRule" id="PRU01373"/>
    </source>
</evidence>
<dbReference type="eggNOG" id="COG3034">
    <property type="taxonomic scope" value="Bacteria"/>
</dbReference>
<dbReference type="Proteomes" id="UP000007934">
    <property type="component" value="Chromosome"/>
</dbReference>
<accession>E7AC06</accession>
<dbReference type="Pfam" id="PF03734">
    <property type="entry name" value="YkuD"/>
    <property type="match status" value="1"/>
</dbReference>
<dbReference type="STRING" id="936155.HFELIS_08910"/>
<dbReference type="EMBL" id="FQ670179">
    <property type="protein sequence ID" value="CBY82975.1"/>
    <property type="molecule type" value="Genomic_DNA"/>
</dbReference>
<dbReference type="GO" id="GO:0071555">
    <property type="term" value="P:cell wall organization"/>
    <property type="evidence" value="ECO:0007669"/>
    <property type="project" value="UniProtKB-UniRule"/>
</dbReference>
<gene>
    <name evidence="9" type="ordered locus">Hfelis_08910</name>
</gene>
<dbReference type="InterPro" id="IPR005490">
    <property type="entry name" value="LD_TPept_cat_dom"/>
</dbReference>
<protein>
    <submittedName>
        <fullName evidence="9">Periplasmic protein</fullName>
    </submittedName>
</protein>
<name>E7AC06_HELFC</name>
<feature type="active site" description="Nucleophile" evidence="7">
    <location>
        <position position="181"/>
    </location>
</feature>
<dbReference type="Gene3D" id="2.40.440.10">
    <property type="entry name" value="L,D-transpeptidase catalytic domain-like"/>
    <property type="match status" value="1"/>
</dbReference>
<evidence type="ECO:0000256" key="1">
    <source>
        <dbReference type="ARBA" id="ARBA00004752"/>
    </source>
</evidence>
<evidence type="ECO:0000256" key="5">
    <source>
        <dbReference type="ARBA" id="ARBA00022984"/>
    </source>
</evidence>
<dbReference type="KEGG" id="hfe:HFELIS_08910"/>
<dbReference type="InterPro" id="IPR038063">
    <property type="entry name" value="Transpep_catalytic_dom"/>
</dbReference>
<evidence type="ECO:0000256" key="2">
    <source>
        <dbReference type="ARBA" id="ARBA00005992"/>
    </source>
</evidence>
<keyword evidence="3" id="KW-0808">Transferase</keyword>
<feature type="active site" description="Proton donor/acceptor" evidence="7">
    <location>
        <position position="165"/>
    </location>
</feature>
<dbReference type="UniPathway" id="UPA00219"/>
<evidence type="ECO:0000256" key="4">
    <source>
        <dbReference type="ARBA" id="ARBA00022960"/>
    </source>
</evidence>
<dbReference type="GeneID" id="36133742"/>
<dbReference type="SUPFAM" id="SSF141523">
    <property type="entry name" value="L,D-transpeptidase catalytic domain-like"/>
    <property type="match status" value="1"/>
</dbReference>
<dbReference type="InterPro" id="IPR032710">
    <property type="entry name" value="NTF2-like_dom_sf"/>
</dbReference>
<evidence type="ECO:0000256" key="6">
    <source>
        <dbReference type="ARBA" id="ARBA00023316"/>
    </source>
</evidence>
<comment type="similarity">
    <text evidence="2">Belongs to the YkuD family.</text>
</comment>
<dbReference type="GO" id="GO:0004180">
    <property type="term" value="F:carboxypeptidase activity"/>
    <property type="evidence" value="ECO:0007669"/>
    <property type="project" value="UniProtKB-ARBA"/>
</dbReference>
<dbReference type="SUPFAM" id="SSF54427">
    <property type="entry name" value="NTF2-like"/>
    <property type="match status" value="1"/>
</dbReference>
<dbReference type="RefSeq" id="WP_013469341.1">
    <property type="nucleotide sequence ID" value="NC_014810.2"/>
</dbReference>
<keyword evidence="6 7" id="KW-0961">Cell wall biogenesis/degradation</keyword>
<keyword evidence="10" id="KW-1185">Reference proteome</keyword>
<dbReference type="GO" id="GO:0016740">
    <property type="term" value="F:transferase activity"/>
    <property type="evidence" value="ECO:0007669"/>
    <property type="project" value="UniProtKB-KW"/>
</dbReference>
<dbReference type="InterPro" id="IPR056203">
    <property type="entry name" value="Cds6_C"/>
</dbReference>
<keyword evidence="4 7" id="KW-0133">Cell shape</keyword>
<dbReference type="HOGENOM" id="CLU_064738_0_0_7"/>
<dbReference type="PANTHER" id="PTHR36699:SF1">
    <property type="entry name" value="L,D-TRANSPEPTIDASE YAFK-RELATED"/>
    <property type="match status" value="1"/>
</dbReference>
<evidence type="ECO:0000259" key="8">
    <source>
        <dbReference type="PROSITE" id="PS52029"/>
    </source>
</evidence>
<feature type="domain" description="L,D-TPase catalytic" evidence="8">
    <location>
        <begin position="74"/>
        <end position="206"/>
    </location>
</feature>